<comment type="caution">
    <text evidence="2">The sequence shown here is derived from an EMBL/GenBank/DDBJ whole genome shotgun (WGS) entry which is preliminary data.</text>
</comment>
<dbReference type="OrthoDB" id="10569742at2759"/>
<accession>A0A8H5BK77</accession>
<sequence length="82" mass="8848">MALSEGGPSTTTSPSPPTARLGVLPSRIHRLSPHLLNIQHRCALGPVDDAEDTVAALTSERLSVYLKAQFHPNSHLEKVLSR</sequence>
<keyword evidence="3" id="KW-1185">Reference proteome</keyword>
<evidence type="ECO:0000256" key="1">
    <source>
        <dbReference type="SAM" id="MobiDB-lite"/>
    </source>
</evidence>
<feature type="region of interest" description="Disordered" evidence="1">
    <location>
        <begin position="1"/>
        <end position="22"/>
    </location>
</feature>
<gene>
    <name evidence="2" type="ORF">D9611_008300</name>
</gene>
<proteinExistence type="predicted"/>
<evidence type="ECO:0000313" key="2">
    <source>
        <dbReference type="EMBL" id="KAF5324038.1"/>
    </source>
</evidence>
<dbReference type="EMBL" id="JAACJK010000165">
    <property type="protein sequence ID" value="KAF5324038.1"/>
    <property type="molecule type" value="Genomic_DNA"/>
</dbReference>
<dbReference type="Proteomes" id="UP000541558">
    <property type="component" value="Unassembled WGS sequence"/>
</dbReference>
<evidence type="ECO:0000313" key="3">
    <source>
        <dbReference type="Proteomes" id="UP000541558"/>
    </source>
</evidence>
<name>A0A8H5BK77_9AGAR</name>
<organism evidence="2 3">
    <name type="scientific">Ephemerocybe angulata</name>
    <dbReference type="NCBI Taxonomy" id="980116"/>
    <lineage>
        <taxon>Eukaryota</taxon>
        <taxon>Fungi</taxon>
        <taxon>Dikarya</taxon>
        <taxon>Basidiomycota</taxon>
        <taxon>Agaricomycotina</taxon>
        <taxon>Agaricomycetes</taxon>
        <taxon>Agaricomycetidae</taxon>
        <taxon>Agaricales</taxon>
        <taxon>Agaricineae</taxon>
        <taxon>Psathyrellaceae</taxon>
        <taxon>Ephemerocybe</taxon>
    </lineage>
</organism>
<protein>
    <submittedName>
        <fullName evidence="2">Uncharacterized protein</fullName>
    </submittedName>
</protein>
<reference evidence="2 3" key="1">
    <citation type="journal article" date="2020" name="ISME J.">
        <title>Uncovering the hidden diversity of litter-decomposition mechanisms in mushroom-forming fungi.</title>
        <authorList>
            <person name="Floudas D."/>
            <person name="Bentzer J."/>
            <person name="Ahren D."/>
            <person name="Johansson T."/>
            <person name="Persson P."/>
            <person name="Tunlid A."/>
        </authorList>
    </citation>
    <scope>NUCLEOTIDE SEQUENCE [LARGE SCALE GENOMIC DNA]</scope>
    <source>
        <strain evidence="2 3">CBS 175.51</strain>
    </source>
</reference>
<dbReference type="AlphaFoldDB" id="A0A8H5BK77"/>